<name>A0A1N7KA19_9FLAO</name>
<protein>
    <submittedName>
        <fullName evidence="2">Uncharacterized protein</fullName>
    </submittedName>
</protein>
<organism evidence="2 3">
    <name type="scientific">Chryseobacterium piscicola</name>
    <dbReference type="NCBI Taxonomy" id="551459"/>
    <lineage>
        <taxon>Bacteria</taxon>
        <taxon>Pseudomonadati</taxon>
        <taxon>Bacteroidota</taxon>
        <taxon>Flavobacteriia</taxon>
        <taxon>Flavobacteriales</taxon>
        <taxon>Weeksellaceae</taxon>
        <taxon>Chryseobacterium group</taxon>
        <taxon>Chryseobacterium</taxon>
    </lineage>
</organism>
<keyword evidence="1" id="KW-1133">Transmembrane helix</keyword>
<dbReference type="EMBL" id="FTOJ01000001">
    <property type="protein sequence ID" value="SIS58437.1"/>
    <property type="molecule type" value="Genomic_DNA"/>
</dbReference>
<evidence type="ECO:0000313" key="3">
    <source>
        <dbReference type="Proteomes" id="UP000186246"/>
    </source>
</evidence>
<keyword evidence="1" id="KW-0812">Transmembrane</keyword>
<feature type="transmembrane region" description="Helical" evidence="1">
    <location>
        <begin position="22"/>
        <end position="41"/>
    </location>
</feature>
<gene>
    <name evidence="2" type="ORF">SAMN05421796_101411</name>
</gene>
<proteinExistence type="predicted"/>
<dbReference type="Proteomes" id="UP000186246">
    <property type="component" value="Unassembled WGS sequence"/>
</dbReference>
<evidence type="ECO:0000313" key="2">
    <source>
        <dbReference type="EMBL" id="SIS58437.1"/>
    </source>
</evidence>
<evidence type="ECO:0000256" key="1">
    <source>
        <dbReference type="SAM" id="Phobius"/>
    </source>
</evidence>
<keyword evidence="1" id="KW-0472">Membrane</keyword>
<reference evidence="3" key="1">
    <citation type="submission" date="2017-01" db="EMBL/GenBank/DDBJ databases">
        <authorList>
            <person name="Varghese N."/>
            <person name="Submissions S."/>
        </authorList>
    </citation>
    <scope>NUCLEOTIDE SEQUENCE [LARGE SCALE GENOMIC DNA]</scope>
    <source>
        <strain evidence="3">DSM 21068</strain>
    </source>
</reference>
<accession>A0A1N7KA19</accession>
<dbReference type="STRING" id="551459.SAMN05421796_101411"/>
<sequence length="44" mass="5447">MTIISIEELNDIYKKTPRWKRIMFFILALIIIILQCYTFFYDNN</sequence>
<dbReference type="AlphaFoldDB" id="A0A1N7KA19"/>